<accession>A0ABS6Z3M8</accession>
<evidence type="ECO:0000313" key="1">
    <source>
        <dbReference type="EMBL" id="MBW5482368.1"/>
    </source>
</evidence>
<evidence type="ECO:0000313" key="2">
    <source>
        <dbReference type="Proteomes" id="UP000812013"/>
    </source>
</evidence>
<organism evidence="1 2">
    <name type="scientific">Streptomyces bambusae</name>
    <dbReference type="NCBI Taxonomy" id="1550616"/>
    <lineage>
        <taxon>Bacteria</taxon>
        <taxon>Bacillati</taxon>
        <taxon>Actinomycetota</taxon>
        <taxon>Actinomycetes</taxon>
        <taxon>Kitasatosporales</taxon>
        <taxon>Streptomycetaceae</taxon>
        <taxon>Streptomyces</taxon>
    </lineage>
</organism>
<keyword evidence="2" id="KW-1185">Reference proteome</keyword>
<dbReference type="EMBL" id="WTFF01000055">
    <property type="protein sequence ID" value="MBW5482368.1"/>
    <property type="molecule type" value="Genomic_DNA"/>
</dbReference>
<dbReference type="Gene3D" id="1.10.3210.10">
    <property type="entry name" value="Hypothetical protein af1432"/>
    <property type="match status" value="1"/>
</dbReference>
<proteinExistence type="predicted"/>
<dbReference type="RefSeq" id="WP_219666452.1">
    <property type="nucleotide sequence ID" value="NZ_WTFF01000055.1"/>
</dbReference>
<name>A0ABS6Z3M8_9ACTN</name>
<gene>
    <name evidence="1" type="ORF">GPJ59_10845</name>
</gene>
<sequence length="256" mass="27640">MSTTSAADSLVELAARKQLPRHQYTDPATVRWITANRPDFPDGPPPPTLRPISQELVARSAIPSEWLAEAKCHDSLHGVRHAMRTAALAALLAEATGLSGNDTATLVLAAALHDCRRVHDKDDRGHGARAAIWLADNADTVWSHFGLTATPSRITAAGTAIRLHDLPYEHFVPDDHTDHSHAETISDLLKAADALDRYRLPKLTWWPDPARVRTDSFTGLRATAFELVIRSEAAWLAGASGADAVLAGLAQLGLIT</sequence>
<evidence type="ECO:0008006" key="3">
    <source>
        <dbReference type="Google" id="ProtNLM"/>
    </source>
</evidence>
<protein>
    <recommendedName>
        <fullName evidence="3">HD domain-containing protein</fullName>
    </recommendedName>
</protein>
<dbReference type="Proteomes" id="UP000812013">
    <property type="component" value="Unassembled WGS sequence"/>
</dbReference>
<comment type="caution">
    <text evidence="1">The sequence shown here is derived from an EMBL/GenBank/DDBJ whole genome shotgun (WGS) entry which is preliminary data.</text>
</comment>
<reference evidence="1 2" key="1">
    <citation type="submission" date="2019-12" db="EMBL/GenBank/DDBJ databases">
        <title>Genome sequence of Streptomyces bambusae.</title>
        <authorList>
            <person name="Bansal K."/>
            <person name="Choksket S."/>
            <person name="Korpole S."/>
            <person name="Patil P.B."/>
        </authorList>
    </citation>
    <scope>NUCLEOTIDE SEQUENCE [LARGE SCALE GENOMIC DNA]</scope>
    <source>
        <strain evidence="1 2">SK60</strain>
    </source>
</reference>
<dbReference type="SUPFAM" id="SSF109604">
    <property type="entry name" value="HD-domain/PDEase-like"/>
    <property type="match status" value="1"/>
</dbReference>